<evidence type="ECO:0000256" key="6">
    <source>
        <dbReference type="ARBA" id="ARBA00022490"/>
    </source>
</evidence>
<keyword evidence="6" id="KW-0963">Cytoplasm</keyword>
<evidence type="ECO:0000313" key="15">
    <source>
        <dbReference type="Proteomes" id="UP000242146"/>
    </source>
</evidence>
<evidence type="ECO:0000259" key="13">
    <source>
        <dbReference type="PROSITE" id="PS51151"/>
    </source>
</evidence>
<comment type="similarity">
    <text evidence="3 11">Belongs to the NAC-beta family.</text>
</comment>
<dbReference type="AlphaFoldDB" id="A0A1X2GVA8"/>
<evidence type="ECO:0000256" key="12">
    <source>
        <dbReference type="SAM" id="MobiDB-lite"/>
    </source>
</evidence>
<evidence type="ECO:0000256" key="8">
    <source>
        <dbReference type="ARBA" id="ARBA00023015"/>
    </source>
</evidence>
<dbReference type="Pfam" id="PF01849">
    <property type="entry name" value="NAC"/>
    <property type="match status" value="1"/>
</dbReference>
<dbReference type="PROSITE" id="PS51151">
    <property type="entry name" value="NAC_AB"/>
    <property type="match status" value="1"/>
</dbReference>
<comment type="caution">
    <text evidence="14">The sequence shown here is derived from an EMBL/GenBank/DDBJ whole genome shotgun (WGS) entry which is preliminary data.</text>
</comment>
<evidence type="ECO:0000256" key="10">
    <source>
        <dbReference type="ARBA" id="ARBA00023242"/>
    </source>
</evidence>
<gene>
    <name evidence="14" type="ORF">DM01DRAFT_1331413</name>
</gene>
<feature type="region of interest" description="Disordered" evidence="12">
    <location>
        <begin position="1"/>
        <end position="45"/>
    </location>
</feature>
<protein>
    <recommendedName>
        <fullName evidence="4 11">Nascent polypeptide-associated complex subunit beta</fullName>
    </recommendedName>
</protein>
<dbReference type="InterPro" id="IPR038187">
    <property type="entry name" value="NAC_A/B_dom_sf"/>
</dbReference>
<evidence type="ECO:0000256" key="9">
    <source>
        <dbReference type="ARBA" id="ARBA00023163"/>
    </source>
</evidence>
<evidence type="ECO:0000256" key="1">
    <source>
        <dbReference type="ARBA" id="ARBA00004123"/>
    </source>
</evidence>
<feature type="compositionally biased region" description="Polar residues" evidence="12">
    <location>
        <begin position="1"/>
        <end position="13"/>
    </location>
</feature>
<evidence type="ECO:0000256" key="7">
    <source>
        <dbReference type="ARBA" id="ARBA00022927"/>
    </source>
</evidence>
<dbReference type="GO" id="GO:0005854">
    <property type="term" value="C:nascent polypeptide-associated complex"/>
    <property type="evidence" value="ECO:0007669"/>
    <property type="project" value="EnsemblFungi"/>
</dbReference>
<evidence type="ECO:0000313" key="14">
    <source>
        <dbReference type="EMBL" id="ORX61936.1"/>
    </source>
</evidence>
<sequence>MNTEKLAKLQSQVRIGGKGTPRRKVKKSTNRTGSGDDRKLQSSLQKLNVQPIPGIEEVNMFKDDGKVIHFAHPRIQAAVNSNTFAIHGRSAEKELTELVPNILNQLGPDSLASLRKLAEAYQAAQGSEDVAGDDDDEIPELVESFDKAEIEEKAE</sequence>
<evidence type="ECO:0000256" key="2">
    <source>
        <dbReference type="ARBA" id="ARBA00004496"/>
    </source>
</evidence>
<dbReference type="EMBL" id="MCGT01000002">
    <property type="protein sequence ID" value="ORX61936.1"/>
    <property type="molecule type" value="Genomic_DNA"/>
</dbReference>
<dbReference type="OrthoDB" id="8033832at2759"/>
<dbReference type="GO" id="GO:0015031">
    <property type="term" value="P:protein transport"/>
    <property type="evidence" value="ECO:0007669"/>
    <property type="project" value="UniProtKB-KW"/>
</dbReference>
<dbReference type="Gene3D" id="2.20.70.30">
    <property type="entry name" value="Nascent polypeptide-associated complex domain"/>
    <property type="match status" value="1"/>
</dbReference>
<dbReference type="SMART" id="SM01407">
    <property type="entry name" value="NAC"/>
    <property type="match status" value="1"/>
</dbReference>
<dbReference type="STRING" id="101127.A0A1X2GVA8"/>
<dbReference type="InterPro" id="IPR002715">
    <property type="entry name" value="Nas_poly-pep-assoc_cplx_dom"/>
</dbReference>
<keyword evidence="10" id="KW-0539">Nucleus</keyword>
<keyword evidence="9 11" id="KW-0804">Transcription</keyword>
<dbReference type="CDD" id="cd22055">
    <property type="entry name" value="NAC_BTF3"/>
    <property type="match status" value="1"/>
</dbReference>
<evidence type="ECO:0000256" key="5">
    <source>
        <dbReference type="ARBA" id="ARBA00022448"/>
    </source>
</evidence>
<name>A0A1X2GVA8_9FUNG</name>
<comment type="subunit">
    <text evidence="11">Part of the nascent polypeptide-associated complex (NAC).</text>
</comment>
<keyword evidence="15" id="KW-1185">Reference proteome</keyword>
<dbReference type="InterPro" id="IPR039370">
    <property type="entry name" value="BTF3"/>
</dbReference>
<dbReference type="Proteomes" id="UP000242146">
    <property type="component" value="Unassembled WGS sequence"/>
</dbReference>
<dbReference type="PANTHER" id="PTHR10351">
    <property type="entry name" value="TRANSCRIPTION FACTOR BTF3 FAMILY MEMBER"/>
    <property type="match status" value="1"/>
</dbReference>
<keyword evidence="8 11" id="KW-0805">Transcription regulation</keyword>
<keyword evidence="5" id="KW-0813">Transport</keyword>
<reference evidence="14 15" key="1">
    <citation type="submission" date="2016-07" db="EMBL/GenBank/DDBJ databases">
        <title>Pervasive Adenine N6-methylation of Active Genes in Fungi.</title>
        <authorList>
            <consortium name="DOE Joint Genome Institute"/>
            <person name="Mondo S.J."/>
            <person name="Dannebaum R.O."/>
            <person name="Kuo R.C."/>
            <person name="Labutti K."/>
            <person name="Haridas S."/>
            <person name="Kuo A."/>
            <person name="Salamov A."/>
            <person name="Ahrendt S.R."/>
            <person name="Lipzen A."/>
            <person name="Sullivan W."/>
            <person name="Andreopoulos W.B."/>
            <person name="Clum A."/>
            <person name="Lindquist E."/>
            <person name="Daum C."/>
            <person name="Ramamoorthy G.K."/>
            <person name="Gryganskyi A."/>
            <person name="Culley D."/>
            <person name="Magnuson J.K."/>
            <person name="James T.Y."/>
            <person name="O'Malley M.A."/>
            <person name="Stajich J.E."/>
            <person name="Spatafora J.W."/>
            <person name="Visel A."/>
            <person name="Grigoriev I.V."/>
        </authorList>
    </citation>
    <scope>NUCLEOTIDE SEQUENCE [LARGE SCALE GENOMIC DNA]</scope>
    <source>
        <strain evidence="14 15">NRRL 3301</strain>
    </source>
</reference>
<keyword evidence="7" id="KW-0653">Protein transport</keyword>
<feature type="compositionally biased region" description="Basic residues" evidence="12">
    <location>
        <begin position="20"/>
        <end position="29"/>
    </location>
</feature>
<dbReference type="FunFam" id="2.20.70.30:FF:000003">
    <property type="entry name" value="Nascent polypeptide-associated complex subunit beta"/>
    <property type="match status" value="1"/>
</dbReference>
<comment type="subcellular location">
    <subcellularLocation>
        <location evidence="2">Cytoplasm</location>
    </subcellularLocation>
    <subcellularLocation>
        <location evidence="1">Nucleus</location>
    </subcellularLocation>
</comment>
<dbReference type="GO" id="GO:0005634">
    <property type="term" value="C:nucleus"/>
    <property type="evidence" value="ECO:0007669"/>
    <property type="project" value="UniProtKB-SubCell"/>
</dbReference>
<evidence type="ECO:0000256" key="4">
    <source>
        <dbReference type="ARBA" id="ARBA00022192"/>
    </source>
</evidence>
<organism evidence="14 15">
    <name type="scientific">Hesseltinella vesiculosa</name>
    <dbReference type="NCBI Taxonomy" id="101127"/>
    <lineage>
        <taxon>Eukaryota</taxon>
        <taxon>Fungi</taxon>
        <taxon>Fungi incertae sedis</taxon>
        <taxon>Mucoromycota</taxon>
        <taxon>Mucoromycotina</taxon>
        <taxon>Mucoromycetes</taxon>
        <taxon>Mucorales</taxon>
        <taxon>Cunninghamellaceae</taxon>
        <taxon>Hesseltinella</taxon>
    </lineage>
</organism>
<evidence type="ECO:0000256" key="11">
    <source>
        <dbReference type="RuleBase" id="RU361272"/>
    </source>
</evidence>
<proteinExistence type="inferred from homology"/>
<feature type="domain" description="NAC-A/B" evidence="13">
    <location>
        <begin position="34"/>
        <end position="99"/>
    </location>
</feature>
<accession>A0A1X2GVA8</accession>
<evidence type="ECO:0000256" key="3">
    <source>
        <dbReference type="ARBA" id="ARBA00005296"/>
    </source>
</evidence>